<feature type="transmembrane region" description="Helical" evidence="6">
    <location>
        <begin position="133"/>
        <end position="157"/>
    </location>
</feature>
<dbReference type="AlphaFoldDB" id="A0A9N8HM78"/>
<dbReference type="Proteomes" id="UP001153069">
    <property type="component" value="Unassembled WGS sequence"/>
</dbReference>
<reference evidence="8" key="1">
    <citation type="submission" date="2020-06" db="EMBL/GenBank/DDBJ databases">
        <authorList>
            <consortium name="Plant Systems Biology data submission"/>
        </authorList>
    </citation>
    <scope>NUCLEOTIDE SEQUENCE</scope>
    <source>
        <strain evidence="8">D6</strain>
    </source>
</reference>
<dbReference type="InterPro" id="IPR004307">
    <property type="entry name" value="TspO_MBR"/>
</dbReference>
<proteinExistence type="inferred from homology"/>
<keyword evidence="9" id="KW-1185">Reference proteome</keyword>
<dbReference type="GO" id="GO:0016020">
    <property type="term" value="C:membrane"/>
    <property type="evidence" value="ECO:0007669"/>
    <property type="project" value="UniProtKB-SubCell"/>
</dbReference>
<keyword evidence="4 6" id="KW-1133">Transmembrane helix</keyword>
<dbReference type="EMBL" id="CAICTM010000883">
    <property type="protein sequence ID" value="CAB9517842.1"/>
    <property type="molecule type" value="Genomic_DNA"/>
</dbReference>
<evidence type="ECO:0000256" key="3">
    <source>
        <dbReference type="ARBA" id="ARBA00022692"/>
    </source>
</evidence>
<feature type="chain" id="PRO_5040351087" evidence="7">
    <location>
        <begin position="35"/>
        <end position="245"/>
    </location>
</feature>
<dbReference type="Pfam" id="PF03073">
    <property type="entry name" value="TspO_MBR"/>
    <property type="match status" value="1"/>
</dbReference>
<keyword evidence="7" id="KW-0732">Signal</keyword>
<keyword evidence="3 6" id="KW-0812">Transmembrane</keyword>
<evidence type="ECO:0000256" key="1">
    <source>
        <dbReference type="ARBA" id="ARBA00004141"/>
    </source>
</evidence>
<comment type="caution">
    <text evidence="8">The sequence shown here is derived from an EMBL/GenBank/DDBJ whole genome shotgun (WGS) entry which is preliminary data.</text>
</comment>
<organism evidence="8 9">
    <name type="scientific">Seminavis robusta</name>
    <dbReference type="NCBI Taxonomy" id="568900"/>
    <lineage>
        <taxon>Eukaryota</taxon>
        <taxon>Sar</taxon>
        <taxon>Stramenopiles</taxon>
        <taxon>Ochrophyta</taxon>
        <taxon>Bacillariophyta</taxon>
        <taxon>Bacillariophyceae</taxon>
        <taxon>Bacillariophycidae</taxon>
        <taxon>Naviculales</taxon>
        <taxon>Naviculaceae</taxon>
        <taxon>Seminavis</taxon>
    </lineage>
</organism>
<comment type="subcellular location">
    <subcellularLocation>
        <location evidence="1">Membrane</location>
        <topology evidence="1">Multi-pass membrane protein</topology>
    </subcellularLocation>
</comment>
<name>A0A9N8HM78_9STRA</name>
<comment type="similarity">
    <text evidence="2">Belongs to the TspO/BZRP family.</text>
</comment>
<evidence type="ECO:0000256" key="6">
    <source>
        <dbReference type="SAM" id="Phobius"/>
    </source>
</evidence>
<evidence type="ECO:0000256" key="4">
    <source>
        <dbReference type="ARBA" id="ARBA00022989"/>
    </source>
</evidence>
<evidence type="ECO:0000313" key="8">
    <source>
        <dbReference type="EMBL" id="CAB9517842.1"/>
    </source>
</evidence>
<dbReference type="Gene3D" id="1.20.1260.100">
    <property type="entry name" value="TspO/MBR protein"/>
    <property type="match status" value="1"/>
</dbReference>
<evidence type="ECO:0000256" key="7">
    <source>
        <dbReference type="SAM" id="SignalP"/>
    </source>
</evidence>
<evidence type="ECO:0000256" key="5">
    <source>
        <dbReference type="ARBA" id="ARBA00023136"/>
    </source>
</evidence>
<dbReference type="InterPro" id="IPR038330">
    <property type="entry name" value="TspO/MBR-related_sf"/>
</dbReference>
<evidence type="ECO:0000313" key="9">
    <source>
        <dbReference type="Proteomes" id="UP001153069"/>
    </source>
</evidence>
<accession>A0A9N8HM78</accession>
<sequence length="245" mass="27444">MKQVNSPRQLRRCLYWLQMLALLLVVLAVPRAVAFAPQTFRPLSQSGKNWRVTTIVQLHPPTSALFFMTGGLSDDTMVAFLPMHDISYALQTWFHEISLPRWMPSIGWLTHAVGICYGSLGVALWRLASLSSVPYLILPMTWIWHSMLTLVATELVFGMQRLRAGLLVSFLLLSSIIPILWAVALLDQLAFLALLPYAAWLVLATALLQQICHLNPTDEHGYNNAMLQAGIAQLQLRAAKRVGLM</sequence>
<feature type="transmembrane region" description="Helical" evidence="6">
    <location>
        <begin position="189"/>
        <end position="208"/>
    </location>
</feature>
<protein>
    <submittedName>
        <fullName evidence="8">Translocator protein</fullName>
    </submittedName>
</protein>
<feature type="transmembrane region" description="Helical" evidence="6">
    <location>
        <begin position="106"/>
        <end position="127"/>
    </location>
</feature>
<keyword evidence="5 6" id="KW-0472">Membrane</keyword>
<gene>
    <name evidence="8" type="ORF">SEMRO_885_G216110.1</name>
</gene>
<feature type="transmembrane region" description="Helical" evidence="6">
    <location>
        <begin position="164"/>
        <end position="183"/>
    </location>
</feature>
<evidence type="ECO:0000256" key="2">
    <source>
        <dbReference type="ARBA" id="ARBA00007524"/>
    </source>
</evidence>
<feature type="signal peptide" evidence="7">
    <location>
        <begin position="1"/>
        <end position="34"/>
    </location>
</feature>